<gene>
    <name evidence="4" type="ORF">GCM10010326_62330</name>
</gene>
<protein>
    <recommendedName>
        <fullName evidence="3">ANTAR domain-containing protein</fullName>
    </recommendedName>
</protein>
<evidence type="ECO:0000313" key="5">
    <source>
        <dbReference type="Proteomes" id="UP000600946"/>
    </source>
</evidence>
<keyword evidence="2" id="KW-0804">Transcription</keyword>
<feature type="domain" description="ANTAR" evidence="3">
    <location>
        <begin position="150"/>
        <end position="228"/>
    </location>
</feature>
<dbReference type="InterPro" id="IPR005561">
    <property type="entry name" value="ANTAR"/>
</dbReference>
<evidence type="ECO:0000256" key="2">
    <source>
        <dbReference type="ARBA" id="ARBA00023163"/>
    </source>
</evidence>
<sequence>MIQAESVISDQMAGAIRLLDDAPWTGGVDEAIEAALTPLDVAGLAVSLATPETGMEPVACSGEAARRFEDLQFTVGEGPGVDALRSGALVLVADLTEERAGCWPLLRGEVLGLRLRSVFCFPMTLGAIRIGVLSAIRPTASRLTWQQMDDALTLAAALTHWYLTRTASAIDRTGPLPLTQRLGHAEIHQATGMVSVQLGLSLAQALQALRAHAYGQSRPVTDLAHDIVTRRLRLPSTGDDTPPSVTDKD</sequence>
<organism evidence="4 5">
    <name type="scientific">Streptomyces xanthochromogenes</name>
    <dbReference type="NCBI Taxonomy" id="67384"/>
    <lineage>
        <taxon>Bacteria</taxon>
        <taxon>Bacillati</taxon>
        <taxon>Actinomycetota</taxon>
        <taxon>Actinomycetes</taxon>
        <taxon>Kitasatosporales</taxon>
        <taxon>Streptomycetaceae</taxon>
        <taxon>Streptomyces</taxon>
    </lineage>
</organism>
<keyword evidence="1" id="KW-0805">Transcription regulation</keyword>
<dbReference type="SUPFAM" id="SSF55781">
    <property type="entry name" value="GAF domain-like"/>
    <property type="match status" value="1"/>
</dbReference>
<evidence type="ECO:0000259" key="3">
    <source>
        <dbReference type="SMART" id="SM01012"/>
    </source>
</evidence>
<dbReference type="InterPro" id="IPR029016">
    <property type="entry name" value="GAF-like_dom_sf"/>
</dbReference>
<comment type="caution">
    <text evidence="4">The sequence shown here is derived from an EMBL/GenBank/DDBJ whole genome shotgun (WGS) entry which is preliminary data.</text>
</comment>
<dbReference type="GeneID" id="96294132"/>
<dbReference type="Proteomes" id="UP000600946">
    <property type="component" value="Unassembled WGS sequence"/>
</dbReference>
<dbReference type="RefSeq" id="WP_190028836.1">
    <property type="nucleotide sequence ID" value="NZ_BMUU01000013.1"/>
</dbReference>
<proteinExistence type="predicted"/>
<dbReference type="Gene3D" id="1.10.10.10">
    <property type="entry name" value="Winged helix-like DNA-binding domain superfamily/Winged helix DNA-binding domain"/>
    <property type="match status" value="1"/>
</dbReference>
<name>A0ABQ3AKK6_9ACTN</name>
<evidence type="ECO:0000256" key="1">
    <source>
        <dbReference type="ARBA" id="ARBA00023015"/>
    </source>
</evidence>
<keyword evidence="5" id="KW-1185">Reference proteome</keyword>
<dbReference type="Pfam" id="PF03861">
    <property type="entry name" value="ANTAR"/>
    <property type="match status" value="1"/>
</dbReference>
<evidence type="ECO:0000313" key="4">
    <source>
        <dbReference type="EMBL" id="GGY59081.1"/>
    </source>
</evidence>
<accession>A0ABQ3AKK6</accession>
<dbReference type="InterPro" id="IPR036388">
    <property type="entry name" value="WH-like_DNA-bd_sf"/>
</dbReference>
<reference evidence="5" key="1">
    <citation type="journal article" date="2019" name="Int. J. Syst. Evol. Microbiol.">
        <title>The Global Catalogue of Microorganisms (GCM) 10K type strain sequencing project: providing services to taxonomists for standard genome sequencing and annotation.</title>
        <authorList>
            <consortium name="The Broad Institute Genomics Platform"/>
            <consortium name="The Broad Institute Genome Sequencing Center for Infectious Disease"/>
            <person name="Wu L."/>
            <person name="Ma J."/>
        </authorList>
    </citation>
    <scope>NUCLEOTIDE SEQUENCE [LARGE SCALE GENOMIC DNA]</scope>
    <source>
        <strain evidence="5">JCM 4594</strain>
    </source>
</reference>
<dbReference type="EMBL" id="BMUU01000013">
    <property type="protein sequence ID" value="GGY59081.1"/>
    <property type="molecule type" value="Genomic_DNA"/>
</dbReference>
<dbReference type="SMART" id="SM01012">
    <property type="entry name" value="ANTAR"/>
    <property type="match status" value="1"/>
</dbReference>
<dbReference type="Gene3D" id="3.30.450.40">
    <property type="match status" value="1"/>
</dbReference>